<dbReference type="EMBL" id="LT906453">
    <property type="protein sequence ID" value="SNV18167.1"/>
    <property type="molecule type" value="Genomic_DNA"/>
</dbReference>
<dbReference type="OrthoDB" id="3672812at2"/>
<evidence type="ECO:0000256" key="5">
    <source>
        <dbReference type="ARBA" id="ARBA00022989"/>
    </source>
</evidence>
<comment type="subcellular location">
    <subcellularLocation>
        <location evidence="1">Cell membrane</location>
        <topology evidence="1">Multi-pass membrane protein</topology>
    </subcellularLocation>
</comment>
<gene>
    <name evidence="8" type="ORF">SAMEA4475696_00384</name>
</gene>
<feature type="transmembrane region" description="Helical" evidence="7">
    <location>
        <begin position="102"/>
        <end position="123"/>
    </location>
</feature>
<evidence type="ECO:0000256" key="6">
    <source>
        <dbReference type="ARBA" id="ARBA00023136"/>
    </source>
</evidence>
<evidence type="ECO:0000256" key="1">
    <source>
        <dbReference type="ARBA" id="ARBA00004651"/>
    </source>
</evidence>
<evidence type="ECO:0000256" key="7">
    <source>
        <dbReference type="SAM" id="Phobius"/>
    </source>
</evidence>
<comment type="similarity">
    <text evidence="2">Belongs to the urea transporter family.</text>
</comment>
<keyword evidence="3" id="KW-1003">Cell membrane</keyword>
<evidence type="ECO:0000256" key="2">
    <source>
        <dbReference type="ARBA" id="ARBA00005914"/>
    </source>
</evidence>
<keyword evidence="9" id="KW-1185">Reference proteome</keyword>
<dbReference type="InterPro" id="IPR004937">
    <property type="entry name" value="Urea_transporter"/>
</dbReference>
<dbReference type="KEGG" id="dco:SAMEA4475696_0384"/>
<dbReference type="Gene3D" id="1.10.3430.10">
    <property type="entry name" value="Ammonium transporter AmtB like domains"/>
    <property type="match status" value="1"/>
</dbReference>
<evidence type="ECO:0000313" key="8">
    <source>
        <dbReference type="EMBL" id="SNV18167.1"/>
    </source>
</evidence>
<name>A0A239V7G4_9MICO</name>
<evidence type="ECO:0000313" key="9">
    <source>
        <dbReference type="Proteomes" id="UP000242637"/>
    </source>
</evidence>
<reference evidence="8 9" key="1">
    <citation type="submission" date="2017-06" db="EMBL/GenBank/DDBJ databases">
        <authorList>
            <consortium name="Pathogen Informatics"/>
        </authorList>
    </citation>
    <scope>NUCLEOTIDE SEQUENCE [LARGE SCALE GENOMIC DNA]</scope>
    <source>
        <strain evidence="8 9">NCTC13039</strain>
    </source>
</reference>
<feature type="transmembrane region" description="Helical" evidence="7">
    <location>
        <begin position="207"/>
        <end position="225"/>
    </location>
</feature>
<dbReference type="GeneID" id="63458673"/>
<keyword evidence="4 7" id="KW-0812">Transmembrane</keyword>
<evidence type="ECO:0000256" key="3">
    <source>
        <dbReference type="ARBA" id="ARBA00022475"/>
    </source>
</evidence>
<feature type="transmembrane region" description="Helical" evidence="7">
    <location>
        <begin position="79"/>
        <end position="96"/>
    </location>
</feature>
<accession>A0A239V7G4</accession>
<dbReference type="GO" id="GO:0005886">
    <property type="term" value="C:plasma membrane"/>
    <property type="evidence" value="ECO:0007669"/>
    <property type="project" value="UniProtKB-SubCell"/>
</dbReference>
<sequence length="313" mass="32818">MSLPTQAAPRHDYVRWIRAVLRGQGQVFFIDKPIAGLLMLIGVGIADAQLALFTLLGILVGMSTAWVMGVDRNEIENGLWGYCPALVGAAAFMTWGSGVSGIVAAVLGSVVVVPVQVGLARLLRSGKLSAYGLPVLTAPFCIVSGISAIIARGFPHPPASPLQMLGVSGVVELVEEALEGIGQVHFADSYVAGALILLGLFVGSWRAAAGAVVGAVVMTLVSPIFGIDPNVVAHGLSQYSGVLVGIAALAVFTADLRPAWIPWVLAAVGAVVTLPLEELFEAAHFPMYTWPFVIVTWVIVAVRAYVVQRSERS</sequence>
<dbReference type="STRING" id="1121387.GCA_000429885_01331"/>
<organism evidence="8 9">
    <name type="scientific">Dermatophilus congolensis</name>
    <dbReference type="NCBI Taxonomy" id="1863"/>
    <lineage>
        <taxon>Bacteria</taxon>
        <taxon>Bacillati</taxon>
        <taxon>Actinomycetota</taxon>
        <taxon>Actinomycetes</taxon>
        <taxon>Micrococcales</taxon>
        <taxon>Dermatophilaceae</taxon>
        <taxon>Dermatophilus</taxon>
    </lineage>
</organism>
<feature type="transmembrane region" description="Helical" evidence="7">
    <location>
        <begin position="288"/>
        <end position="306"/>
    </location>
</feature>
<proteinExistence type="inferred from homology"/>
<dbReference type="PANTHER" id="PTHR10464:SF4">
    <property type="entry name" value="UREA TRANSPORTER"/>
    <property type="match status" value="1"/>
</dbReference>
<dbReference type="Pfam" id="PF03253">
    <property type="entry name" value="UT"/>
    <property type="match status" value="2"/>
</dbReference>
<feature type="transmembrane region" description="Helical" evidence="7">
    <location>
        <begin position="34"/>
        <end position="67"/>
    </location>
</feature>
<feature type="transmembrane region" description="Helical" evidence="7">
    <location>
        <begin position="231"/>
        <end position="252"/>
    </location>
</feature>
<keyword evidence="6 7" id="KW-0472">Membrane</keyword>
<protein>
    <submittedName>
        <fullName evidence="8">Urea transporter</fullName>
    </submittedName>
</protein>
<feature type="transmembrane region" description="Helical" evidence="7">
    <location>
        <begin position="184"/>
        <end position="202"/>
    </location>
</feature>
<dbReference type="Proteomes" id="UP000242637">
    <property type="component" value="Chromosome 1"/>
</dbReference>
<feature type="transmembrane region" description="Helical" evidence="7">
    <location>
        <begin position="130"/>
        <end position="154"/>
    </location>
</feature>
<dbReference type="RefSeq" id="WP_034401184.1">
    <property type="nucleotide sequence ID" value="NZ_LT906453.1"/>
</dbReference>
<dbReference type="PANTHER" id="PTHR10464">
    <property type="entry name" value="UREA TRANSPORTER"/>
    <property type="match status" value="1"/>
</dbReference>
<dbReference type="InterPro" id="IPR029020">
    <property type="entry name" value="Ammonium/urea_transptr"/>
</dbReference>
<dbReference type="GO" id="GO:0015204">
    <property type="term" value="F:urea transmembrane transporter activity"/>
    <property type="evidence" value="ECO:0007669"/>
    <property type="project" value="InterPro"/>
</dbReference>
<evidence type="ECO:0000256" key="4">
    <source>
        <dbReference type="ARBA" id="ARBA00022692"/>
    </source>
</evidence>
<feature type="transmembrane region" description="Helical" evidence="7">
    <location>
        <begin position="259"/>
        <end position="276"/>
    </location>
</feature>
<dbReference type="AlphaFoldDB" id="A0A239V7G4"/>
<keyword evidence="5 7" id="KW-1133">Transmembrane helix</keyword>